<evidence type="ECO:0000256" key="5">
    <source>
        <dbReference type="ARBA" id="ARBA00023157"/>
    </source>
</evidence>
<dbReference type="SUPFAM" id="SSF56436">
    <property type="entry name" value="C-type lectin-like"/>
    <property type="match status" value="1"/>
</dbReference>
<keyword evidence="7" id="KW-0732">Signal</keyword>
<evidence type="ECO:0000256" key="2">
    <source>
        <dbReference type="ARBA" id="ARBA00006747"/>
    </source>
</evidence>
<keyword evidence="3" id="KW-0964">Secreted</keyword>
<dbReference type="GO" id="GO:0090729">
    <property type="term" value="F:toxin activity"/>
    <property type="evidence" value="ECO:0007669"/>
    <property type="project" value="UniProtKB-KW"/>
</dbReference>
<dbReference type="EMBL" id="GDAY02000570">
    <property type="protein sequence ID" value="JAV51458.1"/>
    <property type="molecule type" value="Transcribed_RNA"/>
</dbReference>
<dbReference type="AlphaFoldDB" id="A0A1W7RJX7"/>
<dbReference type="InterPro" id="IPR001304">
    <property type="entry name" value="C-type_lectin-like"/>
</dbReference>
<organism evidence="9">
    <name type="scientific">Agkistrodon contortrix contortrix</name>
    <name type="common">Southern copperhead</name>
    <dbReference type="NCBI Taxonomy" id="8713"/>
    <lineage>
        <taxon>Eukaryota</taxon>
        <taxon>Metazoa</taxon>
        <taxon>Chordata</taxon>
        <taxon>Craniata</taxon>
        <taxon>Vertebrata</taxon>
        <taxon>Euteleostomi</taxon>
        <taxon>Lepidosauria</taxon>
        <taxon>Squamata</taxon>
        <taxon>Bifurcata</taxon>
        <taxon>Unidentata</taxon>
        <taxon>Episquamata</taxon>
        <taxon>Toxicofera</taxon>
        <taxon>Serpentes</taxon>
        <taxon>Colubroidea</taxon>
        <taxon>Viperidae</taxon>
        <taxon>Crotalinae</taxon>
        <taxon>Agkistrodon</taxon>
    </lineage>
</organism>
<dbReference type="PANTHER" id="PTHR22803">
    <property type="entry name" value="MANNOSE, PHOSPHOLIPASE, LECTIN RECEPTOR RELATED"/>
    <property type="match status" value="1"/>
</dbReference>
<keyword evidence="9" id="KW-0430">Lectin</keyword>
<dbReference type="GO" id="GO:0030246">
    <property type="term" value="F:carbohydrate binding"/>
    <property type="evidence" value="ECO:0007669"/>
    <property type="project" value="UniProtKB-KW"/>
</dbReference>
<keyword evidence="5" id="KW-1015">Disulfide bond</keyword>
<dbReference type="PROSITE" id="PS00615">
    <property type="entry name" value="C_TYPE_LECTIN_1"/>
    <property type="match status" value="1"/>
</dbReference>
<dbReference type="FunFam" id="3.10.100.10:FF:000087">
    <property type="entry name" value="Snaclec rhodocetin subunit delta"/>
    <property type="match status" value="1"/>
</dbReference>
<evidence type="ECO:0000256" key="1">
    <source>
        <dbReference type="ARBA" id="ARBA00004613"/>
    </source>
</evidence>
<feature type="signal peptide" evidence="7">
    <location>
        <begin position="1"/>
        <end position="23"/>
    </location>
</feature>
<dbReference type="Gene3D" id="3.10.100.10">
    <property type="entry name" value="Mannose-Binding Protein A, subunit A"/>
    <property type="match status" value="1"/>
</dbReference>
<dbReference type="InterPro" id="IPR016187">
    <property type="entry name" value="CTDL_fold"/>
</dbReference>
<evidence type="ECO:0000256" key="6">
    <source>
        <dbReference type="ARBA" id="ARBA00023240"/>
    </source>
</evidence>
<accession>A0A1W7RJX7</accession>
<proteinExistence type="inferred from homology"/>
<protein>
    <submittedName>
        <fullName evidence="9">C-type lectin 6</fullName>
    </submittedName>
</protein>
<evidence type="ECO:0000256" key="3">
    <source>
        <dbReference type="ARBA" id="ARBA00022525"/>
    </source>
</evidence>
<dbReference type="PRINTS" id="PR01504">
    <property type="entry name" value="PNCREATITSAP"/>
</dbReference>
<evidence type="ECO:0000256" key="4">
    <source>
        <dbReference type="ARBA" id="ARBA00022656"/>
    </source>
</evidence>
<name>A0A1W7RJX7_AGKCO</name>
<evidence type="ECO:0000256" key="7">
    <source>
        <dbReference type="SAM" id="SignalP"/>
    </source>
</evidence>
<evidence type="ECO:0000313" key="9">
    <source>
        <dbReference type="EMBL" id="JAV51458.1"/>
    </source>
</evidence>
<dbReference type="SMART" id="SM00034">
    <property type="entry name" value="CLECT"/>
    <property type="match status" value="1"/>
</dbReference>
<dbReference type="InterPro" id="IPR050111">
    <property type="entry name" value="C-type_lectin/snaclec_domain"/>
</dbReference>
<reference evidence="9" key="1">
    <citation type="journal article" date="2015" name="G3 (Bethesda)">
        <title>Post-transcriptional mechanisms contribute little to phenotypic variation in snake venoms.</title>
        <authorList>
            <person name="Rokyta D.R."/>
            <person name="Margres M.J."/>
            <person name="Calvin K."/>
        </authorList>
    </citation>
    <scope>NUCLEOTIDE SEQUENCE</scope>
    <source>
        <strain evidence="9">KW1091</strain>
        <tissue evidence="9">Venom gland</tissue>
    </source>
</reference>
<dbReference type="PROSITE" id="PS50041">
    <property type="entry name" value="C_TYPE_LECTIN_2"/>
    <property type="match status" value="1"/>
</dbReference>
<dbReference type="InterPro" id="IPR018378">
    <property type="entry name" value="C-type_lectin_CS"/>
</dbReference>
<comment type="subcellular location">
    <subcellularLocation>
        <location evidence="1">Secreted</location>
    </subcellularLocation>
</comment>
<feature type="chain" id="PRO_5010856988" evidence="7">
    <location>
        <begin position="24"/>
        <end position="163"/>
    </location>
</feature>
<evidence type="ECO:0000259" key="8">
    <source>
        <dbReference type="PROSITE" id="PS50041"/>
    </source>
</evidence>
<reference evidence="9" key="2">
    <citation type="submission" date="2017-04" db="EMBL/GenBank/DDBJ databases">
        <title>Venomic assessment of a copperhead snake (Agkistrodon contortrix) produced by parthenogenesis.</title>
        <authorList>
            <person name="Calvete J.J."/>
            <person name="Casewell N."/>
            <person name="Wuster W."/>
            <person name="Rokyta D.R."/>
            <person name="Storey D."/>
            <person name="Smith C.S."/>
            <person name="Schuett G.W."/>
            <person name="Booth W."/>
        </authorList>
    </citation>
    <scope>NUCLEOTIDE SEQUENCE</scope>
    <source>
        <strain evidence="9">KW1091</strain>
        <tissue evidence="9">Venom gland</tissue>
    </source>
</reference>
<dbReference type="Pfam" id="PF00059">
    <property type="entry name" value="Lectin_C"/>
    <property type="match status" value="1"/>
</dbReference>
<sequence length="163" mass="18637">MGRFIFVSFGLLVVFLSLSGNGADPPCPPDWSFFNQSCYQVFNQWKNWADAERSCMQEAEGAHLASIQSLAESAYVAKLASNKPLRLSSVWIGLSATRTPLQERTWQWTDGSPFGYESWKPGEPNNFLWIEEDCVELSLFSRYLEWNDLHCGSLNYFVCKFQP</sequence>
<dbReference type="InterPro" id="IPR016186">
    <property type="entry name" value="C-type_lectin-like/link_sf"/>
</dbReference>
<keyword evidence="6" id="KW-1199">Hemostasis impairing toxin</keyword>
<dbReference type="GO" id="GO:0005576">
    <property type="term" value="C:extracellular region"/>
    <property type="evidence" value="ECO:0007669"/>
    <property type="project" value="UniProtKB-SubCell"/>
</dbReference>
<keyword evidence="4" id="KW-0800">Toxin</keyword>
<feature type="domain" description="C-type lectin" evidence="8">
    <location>
        <begin position="34"/>
        <end position="160"/>
    </location>
</feature>
<comment type="similarity">
    <text evidence="2">Belongs to the snaclec family.</text>
</comment>